<dbReference type="InterPro" id="IPR013482">
    <property type="entry name" value="Molybde_CF_guanTrfase"/>
</dbReference>
<keyword evidence="10" id="KW-1185">Reference proteome</keyword>
<keyword evidence="1" id="KW-0963">Cytoplasm</keyword>
<keyword evidence="6" id="KW-0342">GTP-binding</keyword>
<evidence type="ECO:0000256" key="3">
    <source>
        <dbReference type="ARBA" id="ARBA00022723"/>
    </source>
</evidence>
<evidence type="ECO:0000256" key="5">
    <source>
        <dbReference type="ARBA" id="ARBA00022842"/>
    </source>
</evidence>
<name>A0A3S0I7Z2_9DEIO</name>
<dbReference type="InterPro" id="IPR025877">
    <property type="entry name" value="MobA-like_NTP_Trfase"/>
</dbReference>
<evidence type="ECO:0000313" key="9">
    <source>
        <dbReference type="EMBL" id="RTR27275.1"/>
    </source>
</evidence>
<keyword evidence="5" id="KW-0460">Magnesium</keyword>
<dbReference type="PANTHER" id="PTHR19136:SF81">
    <property type="entry name" value="MOLYBDENUM COFACTOR GUANYLYLTRANSFERASE"/>
    <property type="match status" value="1"/>
</dbReference>
<keyword evidence="9" id="KW-0548">Nucleotidyltransferase</keyword>
<evidence type="ECO:0000259" key="8">
    <source>
        <dbReference type="Pfam" id="PF12804"/>
    </source>
</evidence>
<keyword evidence="2 9" id="KW-0808">Transferase</keyword>
<keyword evidence="4" id="KW-0547">Nucleotide-binding</keyword>
<evidence type="ECO:0000256" key="2">
    <source>
        <dbReference type="ARBA" id="ARBA00022679"/>
    </source>
</evidence>
<evidence type="ECO:0000313" key="10">
    <source>
        <dbReference type="Proteomes" id="UP000277766"/>
    </source>
</evidence>
<dbReference type="GO" id="GO:0005525">
    <property type="term" value="F:GTP binding"/>
    <property type="evidence" value="ECO:0007669"/>
    <property type="project" value="UniProtKB-KW"/>
</dbReference>
<feature type="domain" description="MobA-like NTP transferase" evidence="8">
    <location>
        <begin position="3"/>
        <end position="156"/>
    </location>
</feature>
<dbReference type="GO" id="GO:0006777">
    <property type="term" value="P:Mo-molybdopterin cofactor biosynthetic process"/>
    <property type="evidence" value="ECO:0007669"/>
    <property type="project" value="UniProtKB-KW"/>
</dbReference>
<protein>
    <submittedName>
        <fullName evidence="9">Molybdenum cofactor guanylyltransferase</fullName>
    </submittedName>
</protein>
<comment type="caution">
    <text evidence="9">The sequence shown here is derived from an EMBL/GenBank/DDBJ whole genome shotgun (WGS) entry which is preliminary data.</text>
</comment>
<reference evidence="9 10" key="1">
    <citation type="submission" date="2018-12" db="EMBL/GenBank/DDBJ databases">
        <title>Deinococcus radiophilus ATCC 27603 genome sequencing and assembly.</title>
        <authorList>
            <person name="Maclea K.S."/>
            <person name="Maynard C.R."/>
        </authorList>
    </citation>
    <scope>NUCLEOTIDE SEQUENCE [LARGE SCALE GENOMIC DNA]</scope>
    <source>
        <strain evidence="9 10">ATCC 27603</strain>
    </source>
</reference>
<organism evidence="9 10">
    <name type="scientific">Deinococcus radiophilus</name>
    <dbReference type="NCBI Taxonomy" id="32062"/>
    <lineage>
        <taxon>Bacteria</taxon>
        <taxon>Thermotogati</taxon>
        <taxon>Deinococcota</taxon>
        <taxon>Deinococci</taxon>
        <taxon>Deinococcales</taxon>
        <taxon>Deinococcaceae</taxon>
        <taxon>Deinococcus</taxon>
    </lineage>
</organism>
<dbReference type="InterPro" id="IPR029044">
    <property type="entry name" value="Nucleotide-diphossugar_trans"/>
</dbReference>
<evidence type="ECO:0000256" key="4">
    <source>
        <dbReference type="ARBA" id="ARBA00022741"/>
    </source>
</evidence>
<dbReference type="AlphaFoldDB" id="A0A3S0I7Z2"/>
<dbReference type="Pfam" id="PF12804">
    <property type="entry name" value="NTP_transf_3"/>
    <property type="match status" value="1"/>
</dbReference>
<evidence type="ECO:0000256" key="1">
    <source>
        <dbReference type="ARBA" id="ARBA00022490"/>
    </source>
</evidence>
<keyword evidence="7" id="KW-0501">Molybdenum cofactor biosynthesis</keyword>
<dbReference type="GO" id="GO:0016779">
    <property type="term" value="F:nucleotidyltransferase activity"/>
    <property type="evidence" value="ECO:0007669"/>
    <property type="project" value="UniProtKB-KW"/>
</dbReference>
<gene>
    <name evidence="9" type="ORF">EJ104_06885</name>
</gene>
<dbReference type="CDD" id="cd02503">
    <property type="entry name" value="MobA"/>
    <property type="match status" value="1"/>
</dbReference>
<dbReference type="EMBL" id="RXPE01000011">
    <property type="protein sequence ID" value="RTR27275.1"/>
    <property type="molecule type" value="Genomic_DNA"/>
</dbReference>
<dbReference type="GO" id="GO:0046872">
    <property type="term" value="F:metal ion binding"/>
    <property type="evidence" value="ECO:0007669"/>
    <property type="project" value="UniProtKB-KW"/>
</dbReference>
<dbReference type="SUPFAM" id="SSF53448">
    <property type="entry name" value="Nucleotide-diphospho-sugar transferases"/>
    <property type="match status" value="1"/>
</dbReference>
<evidence type="ECO:0000256" key="7">
    <source>
        <dbReference type="ARBA" id="ARBA00023150"/>
    </source>
</evidence>
<dbReference type="Gene3D" id="3.90.550.10">
    <property type="entry name" value="Spore Coat Polysaccharide Biosynthesis Protein SpsA, Chain A"/>
    <property type="match status" value="1"/>
</dbReference>
<accession>A0A3S0I7Z2</accession>
<keyword evidence="3" id="KW-0479">Metal-binding</keyword>
<evidence type="ECO:0000256" key="6">
    <source>
        <dbReference type="ARBA" id="ARBA00023134"/>
    </source>
</evidence>
<dbReference type="Proteomes" id="UP000277766">
    <property type="component" value="Unassembled WGS sequence"/>
</dbReference>
<dbReference type="PANTHER" id="PTHR19136">
    <property type="entry name" value="MOLYBDENUM COFACTOR GUANYLYLTRANSFERASE"/>
    <property type="match status" value="1"/>
</dbReference>
<proteinExistence type="predicted"/>
<dbReference type="OrthoDB" id="9788394at2"/>
<sequence length="199" mass="21264">MTAALLAGGQSRRFGSDKALARLGGVTLLECSAASLEGAPHRLLIAPPERSYQLPGWITEPEDRQGEGPLAGLEKALTWAEQFGSGWVALTGVDYPLLTPAVWATLFLHVGEGRLAVATLDAAGHPQPLPALYHTALRPEVTAALDRGERRLRAVLQGPGRILLSRDALGLSSHVWEDADTAADLERLARFPQASVPER</sequence>